<proteinExistence type="predicted"/>
<dbReference type="InParanoid" id="A0A200QRK5"/>
<organism evidence="2 3">
    <name type="scientific">Macleaya cordata</name>
    <name type="common">Five-seeded plume-poppy</name>
    <name type="synonym">Bocconia cordata</name>
    <dbReference type="NCBI Taxonomy" id="56857"/>
    <lineage>
        <taxon>Eukaryota</taxon>
        <taxon>Viridiplantae</taxon>
        <taxon>Streptophyta</taxon>
        <taxon>Embryophyta</taxon>
        <taxon>Tracheophyta</taxon>
        <taxon>Spermatophyta</taxon>
        <taxon>Magnoliopsida</taxon>
        <taxon>Ranunculales</taxon>
        <taxon>Papaveraceae</taxon>
        <taxon>Papaveroideae</taxon>
        <taxon>Macleaya</taxon>
    </lineage>
</organism>
<evidence type="ECO:0000313" key="3">
    <source>
        <dbReference type="Proteomes" id="UP000195402"/>
    </source>
</evidence>
<protein>
    <submittedName>
        <fullName evidence="2">Uncharacterized protein</fullName>
    </submittedName>
</protein>
<feature type="compositionally biased region" description="Acidic residues" evidence="1">
    <location>
        <begin position="69"/>
        <end position="80"/>
    </location>
</feature>
<dbReference type="PANTHER" id="PTHR35162">
    <property type="entry name" value="OS08G0516600 PROTEIN"/>
    <property type="match status" value="1"/>
</dbReference>
<gene>
    <name evidence="2" type="ORF">BVC80_8947g23</name>
</gene>
<dbReference type="PANTHER" id="PTHR35162:SF2">
    <property type="entry name" value="OS08G0516600 PROTEIN"/>
    <property type="match status" value="1"/>
</dbReference>
<comment type="caution">
    <text evidence="2">The sequence shown here is derived from an EMBL/GenBank/DDBJ whole genome shotgun (WGS) entry which is preliminary data.</text>
</comment>
<feature type="compositionally biased region" description="Basic residues" evidence="1">
    <location>
        <begin position="101"/>
        <end position="111"/>
    </location>
</feature>
<sequence>MGLEISEEFWPITPIRTIPTTTRNYNSTINIINNDKNYRSKNSNSSNNGECQFKLPDLKNNTRELKVGEDEEEEEEEEECSTPKSEDQKLKTPLVCPPAPRKARPVKRKHGLSSSSSSSSQTYFQVPADLNSVFFSIPTSCKKIKAG</sequence>
<dbReference type="Proteomes" id="UP000195402">
    <property type="component" value="Unassembled WGS sequence"/>
</dbReference>
<feature type="compositionally biased region" description="Basic and acidic residues" evidence="1">
    <location>
        <begin position="56"/>
        <end position="68"/>
    </location>
</feature>
<dbReference type="InterPro" id="IPR053115">
    <property type="entry name" value="CDK_inhibitor"/>
</dbReference>
<name>A0A200QRK5_MACCD</name>
<dbReference type="AlphaFoldDB" id="A0A200QRK5"/>
<feature type="region of interest" description="Disordered" evidence="1">
    <location>
        <begin position="35"/>
        <end position="122"/>
    </location>
</feature>
<dbReference type="EMBL" id="MVGT01001243">
    <property type="protein sequence ID" value="OVA13042.1"/>
    <property type="molecule type" value="Genomic_DNA"/>
</dbReference>
<reference evidence="2 3" key="1">
    <citation type="journal article" date="2017" name="Mol. Plant">
        <title>The Genome of Medicinal Plant Macleaya cordata Provides New Insights into Benzylisoquinoline Alkaloids Metabolism.</title>
        <authorList>
            <person name="Liu X."/>
            <person name="Liu Y."/>
            <person name="Huang P."/>
            <person name="Ma Y."/>
            <person name="Qing Z."/>
            <person name="Tang Q."/>
            <person name="Cao H."/>
            <person name="Cheng P."/>
            <person name="Zheng Y."/>
            <person name="Yuan Z."/>
            <person name="Zhou Y."/>
            <person name="Liu J."/>
            <person name="Tang Z."/>
            <person name="Zhuo Y."/>
            <person name="Zhang Y."/>
            <person name="Yu L."/>
            <person name="Huang J."/>
            <person name="Yang P."/>
            <person name="Peng Q."/>
            <person name="Zhang J."/>
            <person name="Jiang W."/>
            <person name="Zhang Z."/>
            <person name="Lin K."/>
            <person name="Ro D.K."/>
            <person name="Chen X."/>
            <person name="Xiong X."/>
            <person name="Shang Y."/>
            <person name="Huang S."/>
            <person name="Zeng J."/>
        </authorList>
    </citation>
    <scope>NUCLEOTIDE SEQUENCE [LARGE SCALE GENOMIC DNA]</scope>
    <source>
        <strain evidence="3">cv. BLH2017</strain>
        <tissue evidence="2">Root</tissue>
    </source>
</reference>
<evidence type="ECO:0000256" key="1">
    <source>
        <dbReference type="SAM" id="MobiDB-lite"/>
    </source>
</evidence>
<accession>A0A200QRK5</accession>
<evidence type="ECO:0000313" key="2">
    <source>
        <dbReference type="EMBL" id="OVA13042.1"/>
    </source>
</evidence>
<keyword evidence="3" id="KW-1185">Reference proteome</keyword>